<comment type="caution">
    <text evidence="2">The sequence shown here is derived from an EMBL/GenBank/DDBJ whole genome shotgun (WGS) entry which is preliminary data.</text>
</comment>
<feature type="compositionally biased region" description="Basic and acidic residues" evidence="1">
    <location>
        <begin position="441"/>
        <end position="459"/>
    </location>
</feature>
<feature type="compositionally biased region" description="Low complexity" evidence="1">
    <location>
        <begin position="393"/>
        <end position="411"/>
    </location>
</feature>
<sequence length="459" mass="50286">MVNAPSEIQMGFSPHTPKKMSGGFEKVLSNETFCVQVNGDINREFYLSSISMYCKSSDPKKTPHVKVTDVISYIMNQDSPMKGGRISRPGMTSGSLIPLGCVDKIAESSMVKVDQVNFIPLKRVNADSLLTCSLHWEGLIASTPSEPMGPEPITVPVTFKQVMSSSDDWKVDPALLSQDQALATKPDPATNCTGTRAIPVPSTSTAAIPFPSTDSTATTAVKLTDNFIPVLRTAIFNLVGGPRKSIGWTAAKTASDSLERFLELGKLFFKLSEWKVSNGELTSDLDANCIIGGWKFTKDQAIKAFGLKPTTVNEETKLWSKTVSHIAAIRNWMSDPSGTDGDPFRNLTIASFKKQIEVLLKKQRSDARKEEKRKEEKRLKRKLARHKRERESSSSSSSSSSSDGRVDSPSPSRKRSKHGKPSAASSDDDTKNKASKKNRDKGKSKAEKHSDIDSDTLDH</sequence>
<dbReference type="OrthoDB" id="3121929at2759"/>
<organism evidence="2 3">
    <name type="scientific">Rhodocollybia butyracea</name>
    <dbReference type="NCBI Taxonomy" id="206335"/>
    <lineage>
        <taxon>Eukaryota</taxon>
        <taxon>Fungi</taxon>
        <taxon>Dikarya</taxon>
        <taxon>Basidiomycota</taxon>
        <taxon>Agaricomycotina</taxon>
        <taxon>Agaricomycetes</taxon>
        <taxon>Agaricomycetidae</taxon>
        <taxon>Agaricales</taxon>
        <taxon>Marasmiineae</taxon>
        <taxon>Omphalotaceae</taxon>
        <taxon>Rhodocollybia</taxon>
    </lineage>
</organism>
<feature type="compositionally biased region" description="Basic and acidic residues" evidence="1">
    <location>
        <begin position="362"/>
        <end position="378"/>
    </location>
</feature>
<accession>A0A9P5PE70</accession>
<keyword evidence="3" id="KW-1185">Reference proteome</keyword>
<evidence type="ECO:0000313" key="3">
    <source>
        <dbReference type="Proteomes" id="UP000772434"/>
    </source>
</evidence>
<feature type="region of interest" description="Disordered" evidence="1">
    <location>
        <begin position="362"/>
        <end position="459"/>
    </location>
</feature>
<dbReference type="Proteomes" id="UP000772434">
    <property type="component" value="Unassembled WGS sequence"/>
</dbReference>
<feature type="compositionally biased region" description="Basic residues" evidence="1">
    <location>
        <begin position="379"/>
        <end position="388"/>
    </location>
</feature>
<name>A0A9P5PE70_9AGAR</name>
<proteinExistence type="predicted"/>
<dbReference type="AlphaFoldDB" id="A0A9P5PE70"/>
<dbReference type="EMBL" id="JADNRY010000191">
    <property type="protein sequence ID" value="KAF9061768.1"/>
    <property type="molecule type" value="Genomic_DNA"/>
</dbReference>
<evidence type="ECO:0000313" key="2">
    <source>
        <dbReference type="EMBL" id="KAF9061768.1"/>
    </source>
</evidence>
<reference evidence="2" key="1">
    <citation type="submission" date="2020-11" db="EMBL/GenBank/DDBJ databases">
        <authorList>
            <consortium name="DOE Joint Genome Institute"/>
            <person name="Ahrendt S."/>
            <person name="Riley R."/>
            <person name="Andreopoulos W."/>
            <person name="Labutti K."/>
            <person name="Pangilinan J."/>
            <person name="Ruiz-Duenas F.J."/>
            <person name="Barrasa J.M."/>
            <person name="Sanchez-Garcia M."/>
            <person name="Camarero S."/>
            <person name="Miyauchi S."/>
            <person name="Serrano A."/>
            <person name="Linde D."/>
            <person name="Babiker R."/>
            <person name="Drula E."/>
            <person name="Ayuso-Fernandez I."/>
            <person name="Pacheco R."/>
            <person name="Padilla G."/>
            <person name="Ferreira P."/>
            <person name="Barriuso J."/>
            <person name="Kellner H."/>
            <person name="Castanera R."/>
            <person name="Alfaro M."/>
            <person name="Ramirez L."/>
            <person name="Pisabarro A.G."/>
            <person name="Kuo A."/>
            <person name="Tritt A."/>
            <person name="Lipzen A."/>
            <person name="He G."/>
            <person name="Yan M."/>
            <person name="Ng V."/>
            <person name="Cullen D."/>
            <person name="Martin F."/>
            <person name="Rosso M.-N."/>
            <person name="Henrissat B."/>
            <person name="Hibbett D."/>
            <person name="Martinez A.T."/>
            <person name="Grigoriev I.V."/>
        </authorList>
    </citation>
    <scope>NUCLEOTIDE SEQUENCE</scope>
    <source>
        <strain evidence="2">AH 40177</strain>
    </source>
</reference>
<protein>
    <submittedName>
        <fullName evidence="2">Uncharacterized protein</fullName>
    </submittedName>
</protein>
<gene>
    <name evidence="2" type="ORF">BDP27DRAFT_1428619</name>
</gene>
<evidence type="ECO:0000256" key="1">
    <source>
        <dbReference type="SAM" id="MobiDB-lite"/>
    </source>
</evidence>